<dbReference type="STRING" id="1051891.A0A0C3QVM1"/>
<feature type="compositionally biased region" description="Low complexity" evidence="4">
    <location>
        <begin position="380"/>
        <end position="404"/>
    </location>
</feature>
<evidence type="ECO:0000313" key="6">
    <source>
        <dbReference type="EMBL" id="KIO33681.1"/>
    </source>
</evidence>
<dbReference type="Pfam" id="PF00505">
    <property type="entry name" value="HMG_box"/>
    <property type="match status" value="1"/>
</dbReference>
<proteinExistence type="predicted"/>
<evidence type="ECO:0000256" key="4">
    <source>
        <dbReference type="SAM" id="MobiDB-lite"/>
    </source>
</evidence>
<dbReference type="HOGENOM" id="CLU_379289_0_0_1"/>
<feature type="region of interest" description="Disordered" evidence="4">
    <location>
        <begin position="596"/>
        <end position="641"/>
    </location>
</feature>
<feature type="compositionally biased region" description="Basic and acidic residues" evidence="4">
    <location>
        <begin position="46"/>
        <end position="61"/>
    </location>
</feature>
<dbReference type="Gene3D" id="1.10.30.10">
    <property type="entry name" value="High mobility group box domain"/>
    <property type="match status" value="1"/>
</dbReference>
<keyword evidence="2 3" id="KW-0539">Nucleus</keyword>
<dbReference type="SMART" id="SM00398">
    <property type="entry name" value="HMG"/>
    <property type="match status" value="1"/>
</dbReference>
<evidence type="ECO:0000256" key="1">
    <source>
        <dbReference type="ARBA" id="ARBA00023125"/>
    </source>
</evidence>
<feature type="compositionally biased region" description="Polar residues" evidence="4">
    <location>
        <begin position="191"/>
        <end position="205"/>
    </location>
</feature>
<feature type="compositionally biased region" description="Basic residues" evidence="4">
    <location>
        <begin position="176"/>
        <end position="189"/>
    </location>
</feature>
<keyword evidence="1 3" id="KW-0238">DNA-binding</keyword>
<evidence type="ECO:0000256" key="2">
    <source>
        <dbReference type="ARBA" id="ARBA00023242"/>
    </source>
</evidence>
<feature type="region of interest" description="Disordered" evidence="4">
    <location>
        <begin position="172"/>
        <end position="302"/>
    </location>
</feature>
<accession>A0A0C3QVM1</accession>
<feature type="compositionally biased region" description="Low complexity" evidence="4">
    <location>
        <begin position="272"/>
        <end position="292"/>
    </location>
</feature>
<evidence type="ECO:0000259" key="5">
    <source>
        <dbReference type="PROSITE" id="PS50118"/>
    </source>
</evidence>
<dbReference type="InterPro" id="IPR051356">
    <property type="entry name" value="SOX/SOX-like_TF"/>
</dbReference>
<dbReference type="GO" id="GO:0000978">
    <property type="term" value="F:RNA polymerase II cis-regulatory region sequence-specific DNA binding"/>
    <property type="evidence" value="ECO:0007669"/>
    <property type="project" value="TreeGrafter"/>
</dbReference>
<feature type="region of interest" description="Disordered" evidence="4">
    <location>
        <begin position="543"/>
        <end position="584"/>
    </location>
</feature>
<feature type="DNA-binding region" description="HMG box" evidence="3">
    <location>
        <begin position="106"/>
        <end position="174"/>
    </location>
</feature>
<feature type="compositionally biased region" description="Polar residues" evidence="4">
    <location>
        <begin position="1"/>
        <end position="10"/>
    </location>
</feature>
<feature type="non-terminal residue" evidence="6">
    <location>
        <position position="732"/>
    </location>
</feature>
<dbReference type="AlphaFoldDB" id="A0A0C3QVM1"/>
<feature type="region of interest" description="Disordered" evidence="4">
    <location>
        <begin position="677"/>
        <end position="732"/>
    </location>
</feature>
<evidence type="ECO:0000256" key="3">
    <source>
        <dbReference type="PROSITE-ProRule" id="PRU00267"/>
    </source>
</evidence>
<dbReference type="GO" id="GO:0000981">
    <property type="term" value="F:DNA-binding transcription factor activity, RNA polymerase II-specific"/>
    <property type="evidence" value="ECO:0007669"/>
    <property type="project" value="TreeGrafter"/>
</dbReference>
<dbReference type="OrthoDB" id="1919336at2759"/>
<organism evidence="6 7">
    <name type="scientific">Tulasnella calospora MUT 4182</name>
    <dbReference type="NCBI Taxonomy" id="1051891"/>
    <lineage>
        <taxon>Eukaryota</taxon>
        <taxon>Fungi</taxon>
        <taxon>Dikarya</taxon>
        <taxon>Basidiomycota</taxon>
        <taxon>Agaricomycotina</taxon>
        <taxon>Agaricomycetes</taxon>
        <taxon>Cantharellales</taxon>
        <taxon>Tulasnellaceae</taxon>
        <taxon>Tulasnella</taxon>
    </lineage>
</organism>
<dbReference type="EMBL" id="KN822947">
    <property type="protein sequence ID" value="KIO33681.1"/>
    <property type="molecule type" value="Genomic_DNA"/>
</dbReference>
<feature type="compositionally biased region" description="Low complexity" evidence="4">
    <location>
        <begin position="707"/>
        <end position="718"/>
    </location>
</feature>
<reference evidence="7" key="2">
    <citation type="submission" date="2015-01" db="EMBL/GenBank/DDBJ databases">
        <title>Evolutionary Origins and Diversification of the Mycorrhizal Mutualists.</title>
        <authorList>
            <consortium name="DOE Joint Genome Institute"/>
            <consortium name="Mycorrhizal Genomics Consortium"/>
            <person name="Kohler A."/>
            <person name="Kuo A."/>
            <person name="Nagy L.G."/>
            <person name="Floudas D."/>
            <person name="Copeland A."/>
            <person name="Barry K.W."/>
            <person name="Cichocki N."/>
            <person name="Veneault-Fourrey C."/>
            <person name="LaButti K."/>
            <person name="Lindquist E.A."/>
            <person name="Lipzen A."/>
            <person name="Lundell T."/>
            <person name="Morin E."/>
            <person name="Murat C."/>
            <person name="Riley R."/>
            <person name="Ohm R."/>
            <person name="Sun H."/>
            <person name="Tunlid A."/>
            <person name="Henrissat B."/>
            <person name="Grigoriev I.V."/>
            <person name="Hibbett D.S."/>
            <person name="Martin F."/>
        </authorList>
    </citation>
    <scope>NUCLEOTIDE SEQUENCE [LARGE SCALE GENOMIC DNA]</scope>
    <source>
        <strain evidence="7">MUT 4182</strain>
    </source>
</reference>
<feature type="compositionally biased region" description="Basic residues" evidence="4">
    <location>
        <begin position="408"/>
        <end position="421"/>
    </location>
</feature>
<dbReference type="PANTHER" id="PTHR45789">
    <property type="entry name" value="FI18025P1"/>
    <property type="match status" value="1"/>
</dbReference>
<feature type="domain" description="HMG box" evidence="5">
    <location>
        <begin position="106"/>
        <end position="174"/>
    </location>
</feature>
<feature type="compositionally biased region" description="Polar residues" evidence="4">
    <location>
        <begin position="616"/>
        <end position="639"/>
    </location>
</feature>
<evidence type="ECO:0000313" key="7">
    <source>
        <dbReference type="Proteomes" id="UP000054248"/>
    </source>
</evidence>
<dbReference type="InterPro" id="IPR036910">
    <property type="entry name" value="HMG_box_dom_sf"/>
</dbReference>
<feature type="compositionally biased region" description="Basic residues" evidence="4">
    <location>
        <begin position="370"/>
        <end position="379"/>
    </location>
</feature>
<dbReference type="GO" id="GO:0005634">
    <property type="term" value="C:nucleus"/>
    <property type="evidence" value="ECO:0007669"/>
    <property type="project" value="UniProtKB-UniRule"/>
</dbReference>
<dbReference type="InterPro" id="IPR009071">
    <property type="entry name" value="HMG_box_dom"/>
</dbReference>
<feature type="compositionally biased region" description="Basic residues" evidence="4">
    <location>
        <begin position="237"/>
        <end position="252"/>
    </location>
</feature>
<dbReference type="SUPFAM" id="SSF47095">
    <property type="entry name" value="HMG-box"/>
    <property type="match status" value="1"/>
</dbReference>
<gene>
    <name evidence="6" type="ORF">M407DRAFT_17636</name>
</gene>
<name>A0A0C3QVM1_9AGAM</name>
<feature type="region of interest" description="Disordered" evidence="4">
    <location>
        <begin position="1"/>
        <end position="109"/>
    </location>
</feature>
<protein>
    <recommendedName>
        <fullName evidence="5">HMG box domain-containing protein</fullName>
    </recommendedName>
</protein>
<dbReference type="PROSITE" id="PS50118">
    <property type="entry name" value="HMG_BOX_2"/>
    <property type="match status" value="1"/>
</dbReference>
<sequence length="732" mass="77269">MASYNPQNGQHPPPAAPFTFVLPTKEDESRSQLQRKRSREDDDGEYDIHPEYRDSYDDHNIHNASPGDMPLSLGDEEELGSHSPLEDDFDEDEEILKQGLNSDGTPKRPMNAFMIYARRRRPEVSQDYPSLRTGEISKLLSKEWSGMSQAKKKTFLDLAKKLKDRFNLAHPEYVYKRRPNNSRKKRKNSNAHSTTPVLEQQQTVTGPVPIVASHGPEVMGGLLHHPHGYGGYDEYHPHHHHGQQQHPSHHRAGGSLSPPQDLGLSGYTLDAPSGVPGPSGRSSRSSRMSVSSQQHPYDVAPDDPAAAAAHLYVVSAGGVQSPHRGGGAPNGASPYGAGPPSGVGAYGEGDFGAAVAAAVNHHPANPYPHPHPHLQHNHHPSASAASSVPPYQQQQQDQGMSLPQLNSQHHHPQQHQHHQHHQFSASTAHPHHPALVHQASRESMTGAPRQHRADSVNSVNGAAMWASPARTPHWDVASGAVNGRRTSAASSVSPTSLDHHHTGGNNLVDNWVAAHGGAAGDGGLEGLGLRPVGRHDSIASVASSSVGRPGTAPGMDGPAAASNGNGGVAGWQPPSADMLSPLASDPSLGIRATVPSAAAGRPHSNSVSSAVGRPPTGSSVGSLARPHSSSISVLSSGPNSGRAAAAALGAFTPINPATTTGFEHHLSSTPLHAAPDLQQQQQQQQNGGPALARGSWADWGANQQYQNSGNGSPNGSSSHRAQPHEFSTLNSP</sequence>
<reference evidence="6 7" key="1">
    <citation type="submission" date="2014-04" db="EMBL/GenBank/DDBJ databases">
        <authorList>
            <consortium name="DOE Joint Genome Institute"/>
            <person name="Kuo A."/>
            <person name="Girlanda M."/>
            <person name="Perotto S."/>
            <person name="Kohler A."/>
            <person name="Nagy L.G."/>
            <person name="Floudas D."/>
            <person name="Copeland A."/>
            <person name="Barry K.W."/>
            <person name="Cichocki N."/>
            <person name="Veneault-Fourrey C."/>
            <person name="LaButti K."/>
            <person name="Lindquist E.A."/>
            <person name="Lipzen A."/>
            <person name="Lundell T."/>
            <person name="Morin E."/>
            <person name="Murat C."/>
            <person name="Sun H."/>
            <person name="Tunlid A."/>
            <person name="Henrissat B."/>
            <person name="Grigoriev I.V."/>
            <person name="Hibbett D.S."/>
            <person name="Martin F."/>
            <person name="Nordberg H.P."/>
            <person name="Cantor M.N."/>
            <person name="Hua S.X."/>
        </authorList>
    </citation>
    <scope>NUCLEOTIDE SEQUENCE [LARGE SCALE GENOMIC DNA]</scope>
    <source>
        <strain evidence="6 7">MUT 4182</strain>
    </source>
</reference>
<keyword evidence="7" id="KW-1185">Reference proteome</keyword>
<dbReference type="PANTHER" id="PTHR45789:SF2">
    <property type="entry name" value="FI18025P1"/>
    <property type="match status" value="1"/>
</dbReference>
<dbReference type="Proteomes" id="UP000054248">
    <property type="component" value="Unassembled WGS sequence"/>
</dbReference>
<feature type="region of interest" description="Disordered" evidence="4">
    <location>
        <begin position="361"/>
        <end position="455"/>
    </location>
</feature>